<name>A0ABD0KW82_9CAEN</name>
<keyword evidence="2" id="KW-1185">Reference proteome</keyword>
<proteinExistence type="predicted"/>
<accession>A0ABD0KW82</accession>
<dbReference type="EMBL" id="JACVVK020000117">
    <property type="protein sequence ID" value="KAK7491286.1"/>
    <property type="molecule type" value="Genomic_DNA"/>
</dbReference>
<sequence length="127" mass="14036">MEDEKHAVSLCSQNPYPGDEELQTLETEIMVKWKLDQRPDIISRGSDPKEAQANLSAARKALASGEQCDALGFIDMALETDILNEALWLQRATVLIAIGDLREAFRSCCALPPAIRTADIWKMGGTF</sequence>
<gene>
    <name evidence="1" type="ORF">BaRGS_00017557</name>
</gene>
<organism evidence="1 2">
    <name type="scientific">Batillaria attramentaria</name>
    <dbReference type="NCBI Taxonomy" id="370345"/>
    <lineage>
        <taxon>Eukaryota</taxon>
        <taxon>Metazoa</taxon>
        <taxon>Spiralia</taxon>
        <taxon>Lophotrochozoa</taxon>
        <taxon>Mollusca</taxon>
        <taxon>Gastropoda</taxon>
        <taxon>Caenogastropoda</taxon>
        <taxon>Sorbeoconcha</taxon>
        <taxon>Cerithioidea</taxon>
        <taxon>Batillariidae</taxon>
        <taxon>Batillaria</taxon>
    </lineage>
</organism>
<protein>
    <submittedName>
        <fullName evidence="1">Uncharacterized protein</fullName>
    </submittedName>
</protein>
<dbReference type="InterPro" id="IPR011990">
    <property type="entry name" value="TPR-like_helical_dom_sf"/>
</dbReference>
<comment type="caution">
    <text evidence="1">The sequence shown here is derived from an EMBL/GenBank/DDBJ whole genome shotgun (WGS) entry which is preliminary data.</text>
</comment>
<dbReference type="AlphaFoldDB" id="A0ABD0KW82"/>
<reference evidence="1 2" key="1">
    <citation type="journal article" date="2023" name="Sci. Data">
        <title>Genome assembly of the Korean intertidal mud-creeper Batillaria attramentaria.</title>
        <authorList>
            <person name="Patra A.K."/>
            <person name="Ho P.T."/>
            <person name="Jun S."/>
            <person name="Lee S.J."/>
            <person name="Kim Y."/>
            <person name="Won Y.J."/>
        </authorList>
    </citation>
    <scope>NUCLEOTIDE SEQUENCE [LARGE SCALE GENOMIC DNA]</scope>
    <source>
        <strain evidence="1">Wonlab-2016</strain>
    </source>
</reference>
<dbReference type="SUPFAM" id="SSF48452">
    <property type="entry name" value="TPR-like"/>
    <property type="match status" value="1"/>
</dbReference>
<dbReference type="Proteomes" id="UP001519460">
    <property type="component" value="Unassembled WGS sequence"/>
</dbReference>
<evidence type="ECO:0000313" key="2">
    <source>
        <dbReference type="Proteomes" id="UP001519460"/>
    </source>
</evidence>
<evidence type="ECO:0000313" key="1">
    <source>
        <dbReference type="EMBL" id="KAK7491286.1"/>
    </source>
</evidence>